<dbReference type="Proteomes" id="UP001177260">
    <property type="component" value="Unassembled WGS sequence"/>
</dbReference>
<protein>
    <submittedName>
        <fullName evidence="1">Uncharacterized protein</fullName>
    </submittedName>
</protein>
<comment type="caution">
    <text evidence="1">The sequence shown here is derived from an EMBL/GenBank/DDBJ whole genome shotgun (WGS) entry which is preliminary data.</text>
</comment>
<dbReference type="EMBL" id="JAOPJF010000100">
    <property type="protein sequence ID" value="KAK1139712.1"/>
    <property type="molecule type" value="Genomic_DNA"/>
</dbReference>
<name>A0ACC3AQ21_9EURO</name>
<reference evidence="1 2" key="1">
    <citation type="journal article" date="2023" name="ACS Omega">
        <title>Identification of the Neoaspergillic Acid Biosynthesis Gene Cluster by Establishing an In Vitro CRISPR-Ribonucleoprotein Genetic System in Aspergillus melleus.</title>
        <authorList>
            <person name="Yuan B."/>
            <person name="Grau M.F."/>
            <person name="Murata R.M."/>
            <person name="Torok T."/>
            <person name="Venkateswaran K."/>
            <person name="Stajich J.E."/>
            <person name="Wang C.C.C."/>
        </authorList>
    </citation>
    <scope>NUCLEOTIDE SEQUENCE [LARGE SCALE GENOMIC DNA]</scope>
    <source>
        <strain evidence="1 2">IMV 1140</strain>
    </source>
</reference>
<gene>
    <name evidence="1" type="ORF">N8T08_000520</name>
</gene>
<accession>A0ACC3AQ21</accession>
<evidence type="ECO:0000313" key="1">
    <source>
        <dbReference type="EMBL" id="KAK1139712.1"/>
    </source>
</evidence>
<evidence type="ECO:0000313" key="2">
    <source>
        <dbReference type="Proteomes" id="UP001177260"/>
    </source>
</evidence>
<proteinExistence type="predicted"/>
<keyword evidence="2" id="KW-1185">Reference proteome</keyword>
<sequence length="266" mass="29122">MKLHLLFLCLLVALVSAVAIPEANNADVLYPGQPCRGDWACPSSEHCSKGKCALNPGRCLKDKDCPKYMSCSDTHCFPHSKNGRRDFEDSNGSDVADTVTNAITEDEHSGLPGASDETETLVSQSKAPCANNTDCSSNEVCSRGHCTLKVGRCWETRDCNRRQHCINTFCYPPGRMSRRASADETKPMTPTPLEGSDKSVIDQTEEVETADNMDVSPLDQDTLLNLVTTAGKKGNKCRRRCRYHTDCCPGDACWNMRICLGPHKGG</sequence>
<organism evidence="1 2">
    <name type="scientific">Aspergillus melleus</name>
    <dbReference type="NCBI Taxonomy" id="138277"/>
    <lineage>
        <taxon>Eukaryota</taxon>
        <taxon>Fungi</taxon>
        <taxon>Dikarya</taxon>
        <taxon>Ascomycota</taxon>
        <taxon>Pezizomycotina</taxon>
        <taxon>Eurotiomycetes</taxon>
        <taxon>Eurotiomycetidae</taxon>
        <taxon>Eurotiales</taxon>
        <taxon>Aspergillaceae</taxon>
        <taxon>Aspergillus</taxon>
        <taxon>Aspergillus subgen. Circumdati</taxon>
    </lineage>
</organism>